<evidence type="ECO:0000313" key="10">
    <source>
        <dbReference type="Proteomes" id="UP000321933"/>
    </source>
</evidence>
<protein>
    <submittedName>
        <fullName evidence="9">Cytochrome c</fullName>
    </submittedName>
</protein>
<dbReference type="InterPro" id="IPR012127">
    <property type="entry name" value="Cyt_c_prime"/>
</dbReference>
<dbReference type="GO" id="GO:0005506">
    <property type="term" value="F:iron ion binding"/>
    <property type="evidence" value="ECO:0007669"/>
    <property type="project" value="InterPro"/>
</dbReference>
<keyword evidence="8" id="KW-0175">Coiled coil</keyword>
<dbReference type="GO" id="GO:0022900">
    <property type="term" value="P:electron transport chain"/>
    <property type="evidence" value="ECO:0007669"/>
    <property type="project" value="InterPro"/>
</dbReference>
<dbReference type="Gene3D" id="1.20.120.10">
    <property type="entry name" value="Cytochrome c/b562"/>
    <property type="match status" value="1"/>
</dbReference>
<dbReference type="EMBL" id="VRYZ01000005">
    <property type="protein sequence ID" value="TXS90902.1"/>
    <property type="molecule type" value="Genomic_DNA"/>
</dbReference>
<reference evidence="9 10" key="1">
    <citation type="submission" date="2019-08" db="EMBL/GenBank/DDBJ databases">
        <title>Parahaliea maris sp. nov., isolated from the surface seawater.</title>
        <authorList>
            <person name="Liu Y."/>
        </authorList>
    </citation>
    <scope>NUCLEOTIDE SEQUENCE [LARGE SCALE GENOMIC DNA]</scope>
    <source>
        <strain evidence="9 10">S2-26</strain>
    </source>
</reference>
<feature type="binding site" description="covalent" evidence="7">
    <location>
        <position position="150"/>
    </location>
    <ligand>
        <name>heme c</name>
        <dbReference type="ChEBI" id="CHEBI:61717"/>
    </ligand>
</feature>
<dbReference type="RefSeq" id="WP_148064558.1">
    <property type="nucleotide sequence ID" value="NZ_VRYZ01000005.1"/>
</dbReference>
<organism evidence="9 10">
    <name type="scientific">Parahaliea aestuarii</name>
    <dbReference type="NCBI Taxonomy" id="1852021"/>
    <lineage>
        <taxon>Bacteria</taxon>
        <taxon>Pseudomonadati</taxon>
        <taxon>Pseudomonadota</taxon>
        <taxon>Gammaproteobacteria</taxon>
        <taxon>Cellvibrionales</taxon>
        <taxon>Halieaceae</taxon>
        <taxon>Parahaliea</taxon>
    </lineage>
</organism>
<evidence type="ECO:0000256" key="8">
    <source>
        <dbReference type="SAM" id="Coils"/>
    </source>
</evidence>
<comment type="PTM">
    <text evidence="7">Binds 1 heme group per subunit.</text>
</comment>
<dbReference type="PIRSF" id="PIRSF000027">
    <property type="entry name" value="Cytc_c_prime"/>
    <property type="match status" value="1"/>
</dbReference>
<keyword evidence="3 6" id="KW-0479">Metal-binding</keyword>
<dbReference type="InterPro" id="IPR002321">
    <property type="entry name" value="Cyt_c_II"/>
</dbReference>
<evidence type="ECO:0000256" key="3">
    <source>
        <dbReference type="ARBA" id="ARBA00022723"/>
    </source>
</evidence>
<keyword evidence="2 7" id="KW-0349">Heme</keyword>
<dbReference type="InterPro" id="IPR010980">
    <property type="entry name" value="Cyt_c/b562"/>
</dbReference>
<keyword evidence="4" id="KW-0249">Electron transport</keyword>
<feature type="binding site" description="axial binding residue" evidence="6">
    <location>
        <position position="151"/>
    </location>
    <ligand>
        <name>heme c</name>
        <dbReference type="ChEBI" id="CHEBI:61717"/>
    </ligand>
    <ligandPart>
        <name>Fe</name>
        <dbReference type="ChEBI" id="CHEBI:18248"/>
    </ligandPart>
</feature>
<dbReference type="SUPFAM" id="SSF47175">
    <property type="entry name" value="Cytochromes"/>
    <property type="match status" value="1"/>
</dbReference>
<dbReference type="GO" id="GO:0042597">
    <property type="term" value="C:periplasmic space"/>
    <property type="evidence" value="ECO:0007669"/>
    <property type="project" value="InterPro"/>
</dbReference>
<proteinExistence type="predicted"/>
<dbReference type="GO" id="GO:0020037">
    <property type="term" value="F:heme binding"/>
    <property type="evidence" value="ECO:0007669"/>
    <property type="project" value="InterPro"/>
</dbReference>
<evidence type="ECO:0000256" key="4">
    <source>
        <dbReference type="ARBA" id="ARBA00022982"/>
    </source>
</evidence>
<keyword evidence="5 6" id="KW-0408">Iron</keyword>
<evidence type="ECO:0000256" key="6">
    <source>
        <dbReference type="PIRSR" id="PIRSR000027-1"/>
    </source>
</evidence>
<evidence type="ECO:0000256" key="5">
    <source>
        <dbReference type="ARBA" id="ARBA00023004"/>
    </source>
</evidence>
<keyword evidence="10" id="KW-1185">Reference proteome</keyword>
<evidence type="ECO:0000313" key="9">
    <source>
        <dbReference type="EMBL" id="TXS90902.1"/>
    </source>
</evidence>
<evidence type="ECO:0000256" key="7">
    <source>
        <dbReference type="PIRSR" id="PIRSR000027-2"/>
    </source>
</evidence>
<keyword evidence="1" id="KW-0813">Transport</keyword>
<feature type="coiled-coil region" evidence="8">
    <location>
        <begin position="105"/>
        <end position="132"/>
    </location>
</feature>
<dbReference type="OrthoDB" id="5520910at2"/>
<feature type="binding site" description="covalent" evidence="7">
    <location>
        <position position="147"/>
    </location>
    <ligand>
        <name>heme c</name>
        <dbReference type="ChEBI" id="CHEBI:61717"/>
    </ligand>
</feature>
<evidence type="ECO:0000256" key="2">
    <source>
        <dbReference type="ARBA" id="ARBA00022617"/>
    </source>
</evidence>
<dbReference type="Pfam" id="PF01322">
    <property type="entry name" value="Cytochrom_C_2"/>
    <property type="match status" value="1"/>
</dbReference>
<evidence type="ECO:0000256" key="1">
    <source>
        <dbReference type="ARBA" id="ARBA00022448"/>
    </source>
</evidence>
<sequence length="161" mass="17558">MRKLLRHSLIAAIGLSATIAAPLAISHFDDKEPMQSSRQSYFALVAASFGPIGAMVKGDMPWDEAALKSYAGDLENLTELNALRFFAAGSEKGTTRAKPEIWSNMQDFSDKYAALQQAAEQLEEVVDDSAGDRKAVAQAFGEVGQTCKACHDDYKAKNYLY</sequence>
<accession>A0A5C8ZTL2</accession>
<comment type="caution">
    <text evidence="9">The sequence shown here is derived from an EMBL/GenBank/DDBJ whole genome shotgun (WGS) entry which is preliminary data.</text>
</comment>
<dbReference type="PROSITE" id="PS51009">
    <property type="entry name" value="CYTCII"/>
    <property type="match status" value="1"/>
</dbReference>
<name>A0A5C8ZTL2_9GAMM</name>
<gene>
    <name evidence="9" type="ORF">FVW59_11825</name>
</gene>
<dbReference type="Proteomes" id="UP000321933">
    <property type="component" value="Unassembled WGS sequence"/>
</dbReference>
<dbReference type="AlphaFoldDB" id="A0A5C8ZTL2"/>
<dbReference type="GO" id="GO:0009055">
    <property type="term" value="F:electron transfer activity"/>
    <property type="evidence" value="ECO:0007669"/>
    <property type="project" value="InterPro"/>
</dbReference>